<dbReference type="Proteomes" id="UP000195139">
    <property type="component" value="Unassembled WGS sequence"/>
</dbReference>
<keyword evidence="2" id="KW-1133">Transmembrane helix</keyword>
<evidence type="ECO:0000259" key="5">
    <source>
        <dbReference type="Pfam" id="PF11797"/>
    </source>
</evidence>
<proteinExistence type="predicted"/>
<evidence type="ECO:0000313" key="6">
    <source>
        <dbReference type="EMBL" id="MEI5993506.1"/>
    </source>
</evidence>
<evidence type="ECO:0000259" key="4">
    <source>
        <dbReference type="Pfam" id="PF06030"/>
    </source>
</evidence>
<evidence type="ECO:0000256" key="3">
    <source>
        <dbReference type="SAM" id="SignalP"/>
    </source>
</evidence>
<keyword evidence="3" id="KW-0732">Signal</keyword>
<organism evidence="7">
    <name type="scientific">Candidatus Enterococcus mansonii</name>
    <dbReference type="NCBI Taxonomy" id="1834181"/>
    <lineage>
        <taxon>Bacteria</taxon>
        <taxon>Bacillati</taxon>
        <taxon>Bacillota</taxon>
        <taxon>Bacilli</taxon>
        <taxon>Lactobacillales</taxon>
        <taxon>Enterococcaceae</taxon>
        <taxon>Enterococcus</taxon>
    </lineage>
</organism>
<gene>
    <name evidence="6" type="ORF">A5880_001053</name>
    <name evidence="7" type="ORF">A5880_002381</name>
</gene>
<dbReference type="EMBL" id="NGLE02000001">
    <property type="protein sequence ID" value="MEI5993506.1"/>
    <property type="molecule type" value="Genomic_DNA"/>
</dbReference>
<feature type="domain" description="WxL Interacting Protein host binding" evidence="5">
    <location>
        <begin position="162"/>
        <end position="299"/>
    </location>
</feature>
<keyword evidence="2" id="KW-0472">Membrane</keyword>
<comment type="caution">
    <text evidence="7">The sequence shown here is derived from an EMBL/GenBank/DDBJ whole genome shotgun (WGS) entry which is preliminary data.</text>
</comment>
<reference evidence="6 8" key="2">
    <citation type="submission" date="2018-07" db="EMBL/GenBank/DDBJ databases">
        <title>The Genome Sequence of Enterococcus sp. DIV0659b.</title>
        <authorList>
            <consortium name="The Broad Institute Genomics Platform"/>
            <consortium name="The Broad Institute Genomic Center for Infectious Diseases"/>
            <person name="Earl A."/>
            <person name="Manson A."/>
            <person name="Schwartman J."/>
            <person name="Gilmore M."/>
            <person name="Abouelleil A."/>
            <person name="Cao P."/>
            <person name="Chapman S."/>
            <person name="Cusick C."/>
            <person name="Shea T."/>
            <person name="Young S."/>
            <person name="Neafsey D."/>
            <person name="Nusbaum C."/>
            <person name="Birren B."/>
        </authorList>
    </citation>
    <scope>NUCLEOTIDE SEQUENCE [LARGE SCALE GENOMIC DNA]</scope>
    <source>
        <strain evidence="6 8">4G2_DIV0659</strain>
    </source>
</reference>
<sequence length="379" mass="42900">MRKINAVYVAFVCIFSLFFLADQAIAADEDNNLGYTVTLVQSSKQIDPNKSYFYVKTTPGESQTLEVRVKSTKNESVHLKIFGVNAITGDAGTIEYSDDKTYYDKTLKEPMTSMLKIATPTITVGNYEEKTVKIQLTPPKEKYAGVKMGAIVFALDNEEKAQSGVSTEFSYRVGVITSESGDEFNNAQTLNLNSVKASIKRGKKMVLANLQNPEPKVLENLNIVATMTKKGTEEVVKRKSVENYSMAPNSVFDFEMDWGIADLPSGTYTLKLDASNDYQEWQLSKEFTITNEQAKKMNEESAFKIITPTWIKGVSVFLMLLTVLIMSMTLFRRKKWEQQWKKVRIAKRKKQGNQKGSKKETQKGNQKKKRKKINRKDGE</sequence>
<feature type="domain" description="WxL Interacting Protein peptidoglycan binding" evidence="4">
    <location>
        <begin position="35"/>
        <end position="153"/>
    </location>
</feature>
<dbReference type="OrthoDB" id="2148359at2"/>
<dbReference type="RefSeq" id="WP_086331250.1">
    <property type="nucleotide sequence ID" value="NZ_NGLE02000001.1"/>
</dbReference>
<dbReference type="STRING" id="1834181.A5880_002381"/>
<dbReference type="InterPro" id="IPR021759">
    <property type="entry name" value="WxLIP_HBD"/>
</dbReference>
<name>A0A242CD30_9ENTE</name>
<evidence type="ECO:0000313" key="8">
    <source>
        <dbReference type="Proteomes" id="UP000195139"/>
    </source>
</evidence>
<reference evidence="7" key="1">
    <citation type="submission" date="2017-05" db="EMBL/GenBank/DDBJ databases">
        <title>The Genome Sequence of Enterococcus sp. 4G2_DIV0659.</title>
        <authorList>
            <consortium name="The Broad Institute Genomics Platform"/>
            <consortium name="The Broad Institute Genomic Center for Infectious Diseases"/>
            <person name="Earl A."/>
            <person name="Manson A."/>
            <person name="Schwartman J."/>
            <person name="Gilmore M."/>
            <person name="Abouelleil A."/>
            <person name="Cao P."/>
            <person name="Chapman S."/>
            <person name="Cusick C."/>
            <person name="Shea T."/>
            <person name="Young S."/>
            <person name="Neafsey D."/>
            <person name="Nusbaum C."/>
            <person name="Birren B."/>
        </authorList>
    </citation>
    <scope>NUCLEOTIDE SEQUENCE [LARGE SCALE GENOMIC DNA]</scope>
    <source>
        <strain evidence="7">4G2_DIV0659</strain>
    </source>
</reference>
<evidence type="ECO:0000256" key="2">
    <source>
        <dbReference type="SAM" id="Phobius"/>
    </source>
</evidence>
<keyword evidence="2" id="KW-0812">Transmembrane</keyword>
<dbReference type="Pfam" id="PF06030">
    <property type="entry name" value="WxLIP_PGBD"/>
    <property type="match status" value="1"/>
</dbReference>
<feature type="signal peptide" evidence="3">
    <location>
        <begin position="1"/>
        <end position="21"/>
    </location>
</feature>
<evidence type="ECO:0000256" key="1">
    <source>
        <dbReference type="SAM" id="MobiDB-lite"/>
    </source>
</evidence>
<dbReference type="EMBL" id="NGLE01000003">
    <property type="protein sequence ID" value="OTO08111.1"/>
    <property type="molecule type" value="Genomic_DNA"/>
</dbReference>
<feature type="chain" id="PRO_5039046251" evidence="3">
    <location>
        <begin position="22"/>
        <end position="379"/>
    </location>
</feature>
<feature type="transmembrane region" description="Helical" evidence="2">
    <location>
        <begin position="310"/>
        <end position="331"/>
    </location>
</feature>
<keyword evidence="8" id="KW-1185">Reference proteome</keyword>
<dbReference type="Pfam" id="PF11797">
    <property type="entry name" value="WxLIP_HBD"/>
    <property type="match status" value="1"/>
</dbReference>
<evidence type="ECO:0000313" key="7">
    <source>
        <dbReference type="EMBL" id="OTO08111.1"/>
    </source>
</evidence>
<dbReference type="AlphaFoldDB" id="A0A242CD30"/>
<dbReference type="InterPro" id="IPR010317">
    <property type="entry name" value="WxLIP_PGBD"/>
</dbReference>
<protein>
    <submittedName>
        <fullName evidence="7">Uncharacterized protein</fullName>
    </submittedName>
</protein>
<feature type="region of interest" description="Disordered" evidence="1">
    <location>
        <begin position="344"/>
        <end position="379"/>
    </location>
</feature>
<accession>A0A242CD30</accession>
<feature type="compositionally biased region" description="Basic residues" evidence="1">
    <location>
        <begin position="365"/>
        <end position="379"/>
    </location>
</feature>